<reference evidence="3" key="2">
    <citation type="submission" date="2012-11" db="EMBL/GenBank/DDBJ databases">
        <authorList>
            <person name="Kuo A."/>
            <person name="Curtis B.A."/>
            <person name="Tanifuji G."/>
            <person name="Burki F."/>
            <person name="Gruber A."/>
            <person name="Irimia M."/>
            <person name="Maruyama S."/>
            <person name="Arias M.C."/>
            <person name="Ball S.G."/>
            <person name="Gile G.H."/>
            <person name="Hirakawa Y."/>
            <person name="Hopkins J.F."/>
            <person name="Rensing S.A."/>
            <person name="Schmutz J."/>
            <person name="Symeonidi A."/>
            <person name="Elias M."/>
            <person name="Eveleigh R.J."/>
            <person name="Herman E.K."/>
            <person name="Klute M.J."/>
            <person name="Nakayama T."/>
            <person name="Obornik M."/>
            <person name="Reyes-Prieto A."/>
            <person name="Armbrust E.V."/>
            <person name="Aves S.J."/>
            <person name="Beiko R.G."/>
            <person name="Coutinho P."/>
            <person name="Dacks J.B."/>
            <person name="Durnford D.G."/>
            <person name="Fast N.M."/>
            <person name="Green B.R."/>
            <person name="Grisdale C."/>
            <person name="Hempe F."/>
            <person name="Henrissat B."/>
            <person name="Hoppner M.P."/>
            <person name="Ishida K.-I."/>
            <person name="Kim E."/>
            <person name="Koreny L."/>
            <person name="Kroth P.G."/>
            <person name="Liu Y."/>
            <person name="Malik S.-B."/>
            <person name="Maier U.G."/>
            <person name="McRose D."/>
            <person name="Mock T."/>
            <person name="Neilson J.A."/>
            <person name="Onodera N.T."/>
            <person name="Poole A.M."/>
            <person name="Pritham E.J."/>
            <person name="Richards T.A."/>
            <person name="Rocap G."/>
            <person name="Roy S.W."/>
            <person name="Sarai C."/>
            <person name="Schaack S."/>
            <person name="Shirato S."/>
            <person name="Slamovits C.H."/>
            <person name="Spencer D.F."/>
            <person name="Suzuki S."/>
            <person name="Worden A.Z."/>
            <person name="Zauner S."/>
            <person name="Barry K."/>
            <person name="Bell C."/>
            <person name="Bharti A.K."/>
            <person name="Crow J.A."/>
            <person name="Grimwood J."/>
            <person name="Kramer R."/>
            <person name="Lindquist E."/>
            <person name="Lucas S."/>
            <person name="Salamov A."/>
            <person name="McFadden G.I."/>
            <person name="Lane C.E."/>
            <person name="Keeling P.J."/>
            <person name="Gray M.W."/>
            <person name="Grigoriev I.V."/>
            <person name="Archibald J.M."/>
        </authorList>
    </citation>
    <scope>NUCLEOTIDE SEQUENCE</scope>
    <source>
        <strain evidence="3">CCMP2712</strain>
    </source>
</reference>
<dbReference type="KEGG" id="gtt:GUITHDRAFT_151121"/>
<evidence type="ECO:0000313" key="1">
    <source>
        <dbReference type="EMBL" id="EKX50966.1"/>
    </source>
</evidence>
<protein>
    <submittedName>
        <fullName evidence="1 2">Uncharacterized protein</fullName>
    </submittedName>
</protein>
<evidence type="ECO:0000313" key="2">
    <source>
        <dbReference type="EnsemblProtists" id="EKX50966"/>
    </source>
</evidence>
<reference evidence="1 3" key="1">
    <citation type="journal article" date="2012" name="Nature">
        <title>Algal genomes reveal evolutionary mosaicism and the fate of nucleomorphs.</title>
        <authorList>
            <consortium name="DOE Joint Genome Institute"/>
            <person name="Curtis B.A."/>
            <person name="Tanifuji G."/>
            <person name="Burki F."/>
            <person name="Gruber A."/>
            <person name="Irimia M."/>
            <person name="Maruyama S."/>
            <person name="Arias M.C."/>
            <person name="Ball S.G."/>
            <person name="Gile G.H."/>
            <person name="Hirakawa Y."/>
            <person name="Hopkins J.F."/>
            <person name="Kuo A."/>
            <person name="Rensing S.A."/>
            <person name="Schmutz J."/>
            <person name="Symeonidi A."/>
            <person name="Elias M."/>
            <person name="Eveleigh R.J."/>
            <person name="Herman E.K."/>
            <person name="Klute M.J."/>
            <person name="Nakayama T."/>
            <person name="Obornik M."/>
            <person name="Reyes-Prieto A."/>
            <person name="Armbrust E.V."/>
            <person name="Aves S.J."/>
            <person name="Beiko R.G."/>
            <person name="Coutinho P."/>
            <person name="Dacks J.B."/>
            <person name="Durnford D.G."/>
            <person name="Fast N.M."/>
            <person name="Green B.R."/>
            <person name="Grisdale C.J."/>
            <person name="Hempel F."/>
            <person name="Henrissat B."/>
            <person name="Hoppner M.P."/>
            <person name="Ishida K."/>
            <person name="Kim E."/>
            <person name="Koreny L."/>
            <person name="Kroth P.G."/>
            <person name="Liu Y."/>
            <person name="Malik S.B."/>
            <person name="Maier U.G."/>
            <person name="McRose D."/>
            <person name="Mock T."/>
            <person name="Neilson J.A."/>
            <person name="Onodera N.T."/>
            <person name="Poole A.M."/>
            <person name="Pritham E.J."/>
            <person name="Richards T.A."/>
            <person name="Rocap G."/>
            <person name="Roy S.W."/>
            <person name="Sarai C."/>
            <person name="Schaack S."/>
            <person name="Shirato S."/>
            <person name="Slamovits C.H."/>
            <person name="Spencer D.F."/>
            <person name="Suzuki S."/>
            <person name="Worden A.Z."/>
            <person name="Zauner S."/>
            <person name="Barry K."/>
            <person name="Bell C."/>
            <person name="Bharti A.K."/>
            <person name="Crow J.A."/>
            <person name="Grimwood J."/>
            <person name="Kramer R."/>
            <person name="Lindquist E."/>
            <person name="Lucas S."/>
            <person name="Salamov A."/>
            <person name="McFadden G.I."/>
            <person name="Lane C.E."/>
            <person name="Keeling P.J."/>
            <person name="Gray M.W."/>
            <person name="Grigoriev I.V."/>
            <person name="Archibald J.M."/>
        </authorList>
    </citation>
    <scope>NUCLEOTIDE SEQUENCE</scope>
    <source>
        <strain evidence="1 3">CCMP2712</strain>
    </source>
</reference>
<organism evidence="1">
    <name type="scientific">Guillardia theta (strain CCMP2712)</name>
    <name type="common">Cryptophyte</name>
    <dbReference type="NCBI Taxonomy" id="905079"/>
    <lineage>
        <taxon>Eukaryota</taxon>
        <taxon>Cryptophyceae</taxon>
        <taxon>Pyrenomonadales</taxon>
        <taxon>Geminigeraceae</taxon>
        <taxon>Guillardia</taxon>
    </lineage>
</organism>
<reference evidence="2" key="3">
    <citation type="submission" date="2016-03" db="UniProtKB">
        <authorList>
            <consortium name="EnsemblProtists"/>
        </authorList>
    </citation>
    <scope>IDENTIFICATION</scope>
</reference>
<dbReference type="PaxDb" id="55529-EKX50966"/>
<dbReference type="GeneID" id="17307614"/>
<dbReference type="EnsemblProtists" id="EKX50966">
    <property type="protein sequence ID" value="EKX50966"/>
    <property type="gene ID" value="GUITHDRAFT_151121"/>
</dbReference>
<dbReference type="HOGENOM" id="CLU_1869050_0_0_1"/>
<dbReference type="EMBL" id="JH992977">
    <property type="protein sequence ID" value="EKX50966.1"/>
    <property type="molecule type" value="Genomic_DNA"/>
</dbReference>
<dbReference type="Proteomes" id="UP000011087">
    <property type="component" value="Unassembled WGS sequence"/>
</dbReference>
<dbReference type="RefSeq" id="XP_005837946.1">
    <property type="nucleotide sequence ID" value="XM_005837889.1"/>
</dbReference>
<sequence>MYCVDSKHPEMMTLLKEALSKADHDKLMSSKSLSVSSINRMLQQLEIREMMWERIGLPKDLEIPNLTDDYHLYGNLSEVVHGPQGSFVYLSNDASEVETRFWQAVCDKFGKTLDMFDRKKVASGKKVLNAKRHPGKK</sequence>
<name>L1JQX6_GUITC</name>
<proteinExistence type="predicted"/>
<accession>L1JQX6</accession>
<gene>
    <name evidence="1" type="ORF">GUITHDRAFT_151121</name>
</gene>
<evidence type="ECO:0000313" key="3">
    <source>
        <dbReference type="Proteomes" id="UP000011087"/>
    </source>
</evidence>
<dbReference type="AlphaFoldDB" id="L1JQX6"/>
<keyword evidence="3" id="KW-1185">Reference proteome</keyword>